<dbReference type="Pfam" id="PF24175">
    <property type="entry name" value="SU10_adaptor"/>
    <property type="match status" value="1"/>
</dbReference>
<accession>A0A0F9UG62</accession>
<dbReference type="AlphaFoldDB" id="A0A0F9UG62"/>
<proteinExistence type="predicted"/>
<comment type="caution">
    <text evidence="1">The sequence shown here is derived from an EMBL/GenBank/DDBJ whole genome shotgun (WGS) entry which is preliminary data.</text>
</comment>
<reference evidence="1" key="1">
    <citation type="journal article" date="2015" name="Nature">
        <title>Complex archaea that bridge the gap between prokaryotes and eukaryotes.</title>
        <authorList>
            <person name="Spang A."/>
            <person name="Saw J.H."/>
            <person name="Jorgensen S.L."/>
            <person name="Zaremba-Niedzwiedzka K."/>
            <person name="Martijn J."/>
            <person name="Lind A.E."/>
            <person name="van Eijk R."/>
            <person name="Schleper C."/>
            <person name="Guy L."/>
            <person name="Ettema T.J."/>
        </authorList>
    </citation>
    <scope>NUCLEOTIDE SEQUENCE</scope>
</reference>
<name>A0A0F9UG62_9ZZZZ</name>
<gene>
    <name evidence="1" type="ORF">LCGC14_0611400</name>
</gene>
<protein>
    <submittedName>
        <fullName evidence="1">Uncharacterized protein</fullName>
    </submittedName>
</protein>
<dbReference type="InterPro" id="IPR056209">
    <property type="entry name" value="SU10_adaptor"/>
</dbReference>
<dbReference type="EMBL" id="LAZR01001013">
    <property type="protein sequence ID" value="KKN52588.1"/>
    <property type="molecule type" value="Genomic_DNA"/>
</dbReference>
<evidence type="ECO:0000313" key="1">
    <source>
        <dbReference type="EMBL" id="KKN52588.1"/>
    </source>
</evidence>
<organism evidence="1">
    <name type="scientific">marine sediment metagenome</name>
    <dbReference type="NCBI Taxonomy" id="412755"/>
    <lineage>
        <taxon>unclassified sequences</taxon>
        <taxon>metagenomes</taxon>
        <taxon>ecological metagenomes</taxon>
    </lineage>
</organism>
<sequence length="231" mass="26071">MAMTRATMVTQVGEMTGRSDKDTEIAVYLNWGQVIIARAHTFSYMVKNKYMSTVDGTENYAFPSTMKSFYSLRVQTSGYKRKLINRTTRAKDIRVPFPGGESEGCPIYYNPWGRSFELSPIPDAVYTVYLRCEVWPSDMATGDTSDLLYLDDALCEYGAWQLAKSLNLDKETTRFRGEFGSSLAKVIKVDTRDIGGEEQLIAQPFADGSLMLAPGEATDYWKRADFLRSPM</sequence>